<dbReference type="AlphaFoldDB" id="A0A6V8P3J7"/>
<sequence>TEGGHGDKKNGQIEKSRMGIMRSVFFRYEFPKN</sequence>
<proteinExistence type="predicted"/>
<organism evidence="1 2">
    <name type="scientific">Candidatus Hakubella thermalkaliphila</name>
    <dbReference type="NCBI Taxonomy" id="2754717"/>
    <lineage>
        <taxon>Bacteria</taxon>
        <taxon>Bacillati</taxon>
        <taxon>Actinomycetota</taxon>
        <taxon>Actinomycetota incertae sedis</taxon>
        <taxon>Candidatus Hakubellales</taxon>
        <taxon>Candidatus Hakubellaceae</taxon>
        <taxon>Candidatus Hakubella</taxon>
    </lineage>
</organism>
<accession>A0A6V8P3J7</accession>
<evidence type="ECO:0000313" key="2">
    <source>
        <dbReference type="Proteomes" id="UP000543224"/>
    </source>
</evidence>
<comment type="caution">
    <text evidence="1">The sequence shown here is derived from an EMBL/GenBank/DDBJ whole genome shotgun (WGS) entry which is preliminary data.</text>
</comment>
<gene>
    <name evidence="1" type="ORF">HKBW3S25_01715</name>
</gene>
<reference evidence="1 2" key="1">
    <citation type="journal article" date="2020" name="Front. Microbiol.">
        <title>Single-cell genomics of novel Actinobacteria with the Wood-Ljungdahl pathway discovered in a serpentinizing system.</title>
        <authorList>
            <person name="Merino N."/>
            <person name="Kawai M."/>
            <person name="Boyd E.S."/>
            <person name="Colman D.R."/>
            <person name="McGlynn S.E."/>
            <person name="Nealson K.H."/>
            <person name="Kurokawa K."/>
            <person name="Hongoh Y."/>
        </authorList>
    </citation>
    <scope>NUCLEOTIDE SEQUENCE [LARGE SCALE GENOMIC DNA]</scope>
    <source>
        <strain evidence="1 2">S25</strain>
    </source>
</reference>
<protein>
    <submittedName>
        <fullName evidence="1">Uncharacterized protein</fullName>
    </submittedName>
</protein>
<dbReference type="Proteomes" id="UP000543224">
    <property type="component" value="Unassembled WGS sequence"/>
</dbReference>
<feature type="non-terminal residue" evidence="1">
    <location>
        <position position="1"/>
    </location>
</feature>
<dbReference type="EMBL" id="BLRX01000451">
    <property type="protein sequence ID" value="GFP26224.1"/>
    <property type="molecule type" value="Genomic_DNA"/>
</dbReference>
<evidence type="ECO:0000313" key="1">
    <source>
        <dbReference type="EMBL" id="GFP26224.1"/>
    </source>
</evidence>
<name>A0A6V8P3J7_9ACTN</name>